<dbReference type="PANTHER" id="PTHR37451">
    <property type="entry name" value="MARVEL DOMAIN"/>
    <property type="match status" value="1"/>
</dbReference>
<keyword evidence="2" id="KW-0472">Membrane</keyword>
<protein>
    <recommendedName>
        <fullName evidence="5">MARVEL domain-containing protein</fullName>
    </recommendedName>
</protein>
<feature type="compositionally biased region" description="Basic and acidic residues" evidence="1">
    <location>
        <begin position="196"/>
        <end position="234"/>
    </location>
</feature>
<dbReference type="OrthoDB" id="5284712at2759"/>
<organism evidence="3 4">
    <name type="scientific">Paraphoma chrysanthemicola</name>
    <dbReference type="NCBI Taxonomy" id="798071"/>
    <lineage>
        <taxon>Eukaryota</taxon>
        <taxon>Fungi</taxon>
        <taxon>Dikarya</taxon>
        <taxon>Ascomycota</taxon>
        <taxon>Pezizomycotina</taxon>
        <taxon>Dothideomycetes</taxon>
        <taxon>Pleosporomycetidae</taxon>
        <taxon>Pleosporales</taxon>
        <taxon>Pleosporineae</taxon>
        <taxon>Phaeosphaeriaceae</taxon>
        <taxon>Paraphoma</taxon>
    </lineage>
</organism>
<feature type="compositionally biased region" description="Gly residues" evidence="1">
    <location>
        <begin position="293"/>
        <end position="305"/>
    </location>
</feature>
<comment type="caution">
    <text evidence="3">The sequence shown here is derived from an EMBL/GenBank/DDBJ whole genome shotgun (WGS) entry which is preliminary data.</text>
</comment>
<evidence type="ECO:0000256" key="1">
    <source>
        <dbReference type="SAM" id="MobiDB-lite"/>
    </source>
</evidence>
<feature type="transmembrane region" description="Helical" evidence="2">
    <location>
        <begin position="12"/>
        <end position="34"/>
    </location>
</feature>
<name>A0A8K0R550_9PLEO</name>
<evidence type="ECO:0008006" key="5">
    <source>
        <dbReference type="Google" id="ProtNLM"/>
    </source>
</evidence>
<feature type="transmembrane region" description="Helical" evidence="2">
    <location>
        <begin position="76"/>
        <end position="100"/>
    </location>
</feature>
<feature type="transmembrane region" description="Helical" evidence="2">
    <location>
        <begin position="139"/>
        <end position="160"/>
    </location>
</feature>
<evidence type="ECO:0000313" key="3">
    <source>
        <dbReference type="EMBL" id="KAH7087304.1"/>
    </source>
</evidence>
<proteinExistence type="predicted"/>
<dbReference type="Proteomes" id="UP000813461">
    <property type="component" value="Unassembled WGS sequence"/>
</dbReference>
<dbReference type="PANTHER" id="PTHR37451:SF3">
    <property type="entry name" value="MARVEL DOMAIN-CONTAINING PROTEIN"/>
    <property type="match status" value="1"/>
</dbReference>
<feature type="transmembrane region" description="Helical" evidence="2">
    <location>
        <begin position="46"/>
        <end position="64"/>
    </location>
</feature>
<accession>A0A8K0R550</accession>
<dbReference type="AlphaFoldDB" id="A0A8K0R550"/>
<dbReference type="EMBL" id="JAGMVJ010000009">
    <property type="protein sequence ID" value="KAH7087304.1"/>
    <property type="molecule type" value="Genomic_DNA"/>
</dbReference>
<evidence type="ECO:0000256" key="2">
    <source>
        <dbReference type="SAM" id="Phobius"/>
    </source>
</evidence>
<keyword evidence="4" id="KW-1185">Reference proteome</keyword>
<reference evidence="3" key="1">
    <citation type="journal article" date="2021" name="Nat. Commun.">
        <title>Genetic determinants of endophytism in the Arabidopsis root mycobiome.</title>
        <authorList>
            <person name="Mesny F."/>
            <person name="Miyauchi S."/>
            <person name="Thiergart T."/>
            <person name="Pickel B."/>
            <person name="Atanasova L."/>
            <person name="Karlsson M."/>
            <person name="Huettel B."/>
            <person name="Barry K.W."/>
            <person name="Haridas S."/>
            <person name="Chen C."/>
            <person name="Bauer D."/>
            <person name="Andreopoulos W."/>
            <person name="Pangilinan J."/>
            <person name="LaButti K."/>
            <person name="Riley R."/>
            <person name="Lipzen A."/>
            <person name="Clum A."/>
            <person name="Drula E."/>
            <person name="Henrissat B."/>
            <person name="Kohler A."/>
            <person name="Grigoriev I.V."/>
            <person name="Martin F.M."/>
            <person name="Hacquard S."/>
        </authorList>
    </citation>
    <scope>NUCLEOTIDE SEQUENCE</scope>
    <source>
        <strain evidence="3">MPI-SDFR-AT-0120</strain>
    </source>
</reference>
<evidence type="ECO:0000313" key="4">
    <source>
        <dbReference type="Proteomes" id="UP000813461"/>
    </source>
</evidence>
<gene>
    <name evidence="3" type="ORF">FB567DRAFT_343189</name>
</gene>
<keyword evidence="2" id="KW-1133">Transmembrane helix</keyword>
<keyword evidence="2" id="KW-0812">Transmembrane</keyword>
<feature type="region of interest" description="Disordered" evidence="1">
    <location>
        <begin position="195"/>
        <end position="305"/>
    </location>
</feature>
<sequence>MRIPQSYIQKCKVVAHVFQTIFIFVGLCITIAVFTKEGATGGATKYYLALCFLSIPAIIYLVMVPMWSRAARFANAYAFLAVDALYTILWFAAFIAVALWNSSGIKEGAKDRKIPDDERNCTTFKWGSESKCNVSKSSVGIGVVIFILFGLTTAVSGYYLSKFLKEGILPYESAAPNPHHISGETAKDNAWSTEIETGHRDSSDSTDRRTEHGGNQHEDEYALLHSTETDEGRHPGRPLSWGDERTGYAKPAPYADYREGEGASALSPGGYEDYRREAGSGVGMADGRQPSHGGSGYSFSGGGGR</sequence>